<dbReference type="InterPro" id="IPR051930">
    <property type="entry name" value="FNR_type-1"/>
</dbReference>
<dbReference type="KEGG" id="hjo:AY555_00340"/>
<dbReference type="Gene3D" id="2.40.30.10">
    <property type="entry name" value="Translation factors"/>
    <property type="match status" value="1"/>
</dbReference>
<reference evidence="11 12" key="1">
    <citation type="submission" date="2016-02" db="EMBL/GenBank/DDBJ databases">
        <title>Complete Genome of H5569, the type strain of the newly described species Haematospirillium jordaniae.</title>
        <authorList>
            <person name="Nicholson A.C."/>
            <person name="Humrighouse B.W."/>
            <person name="Loparov V."/>
            <person name="McQuiston J.R."/>
        </authorList>
    </citation>
    <scope>NUCLEOTIDE SEQUENCE [LARGE SCALE GENOMIC DNA]</scope>
    <source>
        <strain evidence="11 12">H5569</strain>
    </source>
</reference>
<evidence type="ECO:0000256" key="2">
    <source>
        <dbReference type="ARBA" id="ARBA00008312"/>
    </source>
</evidence>
<dbReference type="PRINTS" id="PR00371">
    <property type="entry name" value="FPNCR"/>
</dbReference>
<gene>
    <name evidence="11" type="ORF">AY555_00340</name>
</gene>
<dbReference type="STRING" id="1549855.AY555_00340"/>
<dbReference type="GO" id="GO:0034599">
    <property type="term" value="P:cellular response to oxidative stress"/>
    <property type="evidence" value="ECO:0007669"/>
    <property type="project" value="TreeGrafter"/>
</dbReference>
<name>A0A143DAZ9_9PROT</name>
<dbReference type="GO" id="GO:0000166">
    <property type="term" value="F:nucleotide binding"/>
    <property type="evidence" value="ECO:0007669"/>
    <property type="project" value="UniProtKB-KW"/>
</dbReference>
<evidence type="ECO:0000313" key="11">
    <source>
        <dbReference type="EMBL" id="AMW33872.1"/>
    </source>
</evidence>
<protein>
    <recommendedName>
        <fullName evidence="3">ferredoxin--NADP(+) reductase</fullName>
        <ecNumber evidence="3">1.18.1.2</ecNumber>
    </recommendedName>
</protein>
<dbReference type="InterPro" id="IPR039261">
    <property type="entry name" value="FNR_nucleotide-bd"/>
</dbReference>
<dbReference type="PANTHER" id="PTHR47878">
    <property type="entry name" value="OXIDOREDUCTASE FAD/NAD(P)-BINDING DOMAIN PROTEIN"/>
    <property type="match status" value="1"/>
</dbReference>
<keyword evidence="5" id="KW-0547">Nucleotide-binding</keyword>
<dbReference type="Pfam" id="PF00970">
    <property type="entry name" value="FAD_binding_6"/>
    <property type="match status" value="1"/>
</dbReference>
<dbReference type="InterPro" id="IPR001433">
    <property type="entry name" value="OxRdtase_FAD/NAD-bd"/>
</dbReference>
<dbReference type="GO" id="GO:0042167">
    <property type="term" value="P:heme catabolic process"/>
    <property type="evidence" value="ECO:0007669"/>
    <property type="project" value="TreeGrafter"/>
</dbReference>
<dbReference type="InterPro" id="IPR001709">
    <property type="entry name" value="Flavoprot_Pyr_Nucl_cyt_Rdtase"/>
</dbReference>
<dbReference type="EC" id="1.18.1.2" evidence="3"/>
<evidence type="ECO:0000256" key="4">
    <source>
        <dbReference type="ARBA" id="ARBA00022630"/>
    </source>
</evidence>
<keyword evidence="8" id="KW-0560">Oxidoreductase</keyword>
<sequence>MSNIRRETVTYVHHWTDRLFSFRTTRDPGFRYINGQFTMIGLQVEGKPLLRAYSMVSANYEDELEFLSIKVPDGPLTSRLQHIKVGDMVLVGTKPVGTLVQDSLLPGRHLYLLSTGTGLAPFMSVIRDPDAYERYEKVILVHGCREVAELAYADYITRELPQHEFLGDLVRDKLLYYTTVTREQHPVQGRITTLIESGQMFSDLGLPEPNVEDDRFMLCGSPAMLTDTTKLLEDRGFHEGASNDPRQYVIEKAFVEK</sequence>
<evidence type="ECO:0000256" key="9">
    <source>
        <dbReference type="ARBA" id="ARBA00047776"/>
    </source>
</evidence>
<dbReference type="RefSeq" id="WP_066131902.1">
    <property type="nucleotide sequence ID" value="NZ_CP014525.1"/>
</dbReference>
<dbReference type="CDD" id="cd06195">
    <property type="entry name" value="FNR1"/>
    <property type="match status" value="1"/>
</dbReference>
<dbReference type="InterPro" id="IPR017938">
    <property type="entry name" value="Riboflavin_synthase-like_b-brl"/>
</dbReference>
<dbReference type="AlphaFoldDB" id="A0A143DAZ9"/>
<evidence type="ECO:0000256" key="7">
    <source>
        <dbReference type="ARBA" id="ARBA00022857"/>
    </source>
</evidence>
<dbReference type="InterPro" id="IPR008333">
    <property type="entry name" value="Cbr1-like_FAD-bd_dom"/>
</dbReference>
<dbReference type="GeneID" id="53315611"/>
<organism evidence="11 12">
    <name type="scientific">Haematospirillum jordaniae</name>
    <dbReference type="NCBI Taxonomy" id="1549855"/>
    <lineage>
        <taxon>Bacteria</taxon>
        <taxon>Pseudomonadati</taxon>
        <taxon>Pseudomonadota</taxon>
        <taxon>Alphaproteobacteria</taxon>
        <taxon>Rhodospirillales</taxon>
        <taxon>Novispirillaceae</taxon>
        <taxon>Haematospirillum</taxon>
    </lineage>
</organism>
<evidence type="ECO:0000256" key="3">
    <source>
        <dbReference type="ARBA" id="ARBA00013223"/>
    </source>
</evidence>
<dbReference type="PANTHER" id="PTHR47878:SF1">
    <property type="entry name" value="FLAVODOXIN_FERREDOXIN--NADP REDUCTASE"/>
    <property type="match status" value="1"/>
</dbReference>
<keyword evidence="12" id="KW-1185">Reference proteome</keyword>
<feature type="domain" description="FAD-binding FR-type" evidence="10">
    <location>
        <begin position="2"/>
        <end position="102"/>
    </location>
</feature>
<accession>A0A143DAZ9</accession>
<dbReference type="Pfam" id="PF00175">
    <property type="entry name" value="NAD_binding_1"/>
    <property type="match status" value="1"/>
</dbReference>
<dbReference type="InterPro" id="IPR033892">
    <property type="entry name" value="FNR_bac"/>
</dbReference>
<evidence type="ECO:0000256" key="8">
    <source>
        <dbReference type="ARBA" id="ARBA00023002"/>
    </source>
</evidence>
<dbReference type="Proteomes" id="UP000076066">
    <property type="component" value="Chromosome"/>
</dbReference>
<evidence type="ECO:0000259" key="10">
    <source>
        <dbReference type="PROSITE" id="PS51384"/>
    </source>
</evidence>
<comment type="catalytic activity">
    <reaction evidence="9">
        <text>2 reduced [2Fe-2S]-[ferredoxin] + NADP(+) + H(+) = 2 oxidized [2Fe-2S]-[ferredoxin] + NADPH</text>
        <dbReference type="Rhea" id="RHEA:20125"/>
        <dbReference type="Rhea" id="RHEA-COMP:10000"/>
        <dbReference type="Rhea" id="RHEA-COMP:10001"/>
        <dbReference type="ChEBI" id="CHEBI:15378"/>
        <dbReference type="ChEBI" id="CHEBI:33737"/>
        <dbReference type="ChEBI" id="CHEBI:33738"/>
        <dbReference type="ChEBI" id="CHEBI:57783"/>
        <dbReference type="ChEBI" id="CHEBI:58349"/>
        <dbReference type="EC" id="1.18.1.2"/>
    </reaction>
</comment>
<dbReference type="GO" id="GO:0004324">
    <property type="term" value="F:ferredoxin-NADP+ reductase activity"/>
    <property type="evidence" value="ECO:0007669"/>
    <property type="project" value="UniProtKB-EC"/>
</dbReference>
<dbReference type="PROSITE" id="PS51384">
    <property type="entry name" value="FAD_FR"/>
    <property type="match status" value="1"/>
</dbReference>
<dbReference type="Gene3D" id="3.40.50.80">
    <property type="entry name" value="Nucleotide-binding domain of ferredoxin-NADP reductase (FNR) module"/>
    <property type="match status" value="1"/>
</dbReference>
<dbReference type="InterPro" id="IPR017927">
    <property type="entry name" value="FAD-bd_FR_type"/>
</dbReference>
<evidence type="ECO:0000256" key="6">
    <source>
        <dbReference type="ARBA" id="ARBA00022827"/>
    </source>
</evidence>
<dbReference type="OrthoDB" id="9784483at2"/>
<comment type="cofactor">
    <cofactor evidence="1">
        <name>FAD</name>
        <dbReference type="ChEBI" id="CHEBI:57692"/>
    </cofactor>
</comment>
<evidence type="ECO:0000313" key="12">
    <source>
        <dbReference type="Proteomes" id="UP000076066"/>
    </source>
</evidence>
<dbReference type="EMBL" id="CP014525">
    <property type="protein sequence ID" value="AMW33872.1"/>
    <property type="molecule type" value="Genomic_DNA"/>
</dbReference>
<evidence type="ECO:0000256" key="1">
    <source>
        <dbReference type="ARBA" id="ARBA00001974"/>
    </source>
</evidence>
<proteinExistence type="inferred from homology"/>
<keyword evidence="4" id="KW-0285">Flavoprotein</keyword>
<dbReference type="SUPFAM" id="SSF63380">
    <property type="entry name" value="Riboflavin synthase domain-like"/>
    <property type="match status" value="1"/>
</dbReference>
<comment type="similarity">
    <text evidence="2">Belongs to the ferredoxin--NADP reductase type 1 family.</text>
</comment>
<dbReference type="SUPFAM" id="SSF52343">
    <property type="entry name" value="Ferredoxin reductase-like, C-terminal NADP-linked domain"/>
    <property type="match status" value="1"/>
</dbReference>
<keyword evidence="6" id="KW-0274">FAD</keyword>
<evidence type="ECO:0000256" key="5">
    <source>
        <dbReference type="ARBA" id="ARBA00022741"/>
    </source>
</evidence>
<keyword evidence="7" id="KW-0521">NADP</keyword>